<reference evidence="2" key="1">
    <citation type="submission" date="2020-11" db="EMBL/GenBank/DDBJ databases">
        <authorList>
            <person name="Tran Van P."/>
        </authorList>
    </citation>
    <scope>NUCLEOTIDE SEQUENCE</scope>
</reference>
<gene>
    <name evidence="2" type="ORF">TDIB3V08_LOCUS5248</name>
</gene>
<accession>A0A7R8VLB4</accession>
<organism evidence="2">
    <name type="scientific">Timema douglasi</name>
    <name type="common">Walking stick</name>
    <dbReference type="NCBI Taxonomy" id="61478"/>
    <lineage>
        <taxon>Eukaryota</taxon>
        <taxon>Metazoa</taxon>
        <taxon>Ecdysozoa</taxon>
        <taxon>Arthropoda</taxon>
        <taxon>Hexapoda</taxon>
        <taxon>Insecta</taxon>
        <taxon>Pterygota</taxon>
        <taxon>Neoptera</taxon>
        <taxon>Polyneoptera</taxon>
        <taxon>Phasmatodea</taxon>
        <taxon>Timematodea</taxon>
        <taxon>Timematoidea</taxon>
        <taxon>Timematidae</taxon>
        <taxon>Timema</taxon>
    </lineage>
</organism>
<dbReference type="EMBL" id="OA566483">
    <property type="protein sequence ID" value="CAD7198975.1"/>
    <property type="molecule type" value="Genomic_DNA"/>
</dbReference>
<sequence>MFTEESAELGWVCASLARTPEKLGFREVMPAVRRPPEGVRVTYGEVLSLEDRLRCPYDETTRRCEALRAVGPAVVLEKCLLLEGSYTTSAFWPPFLPRVYLDDAADPEDLFLREVLQVEETPHELCHGHPVFLVSRGLLPLLAVRLEVLQFLPNVWVLGKATNFWIHKKRQTSKGQQPDNETPECPSGRNPVPCRKYYKDKTSLSDKMDLQKLADRRNIEKVLPHTDGIVKITISVSKEDREEKKTVVGSYSASKINGLYYYANKLLTELKLEDGSGFKYVIRKSPTDFEDILQMFGTRIGNDWSGPRCLLSTMLEKPPPVHPTEIRTSISPSSAVEQLNTTNALANYATETEVFPTSSESYALQLVCELHSETFTLCSWTTRLVYRRRGEGWRLKDTSRDTLETIGDHIKTKCPLSPFHMPMETHLVWERSSFCVDPFIWEASWSRILRLTSTAISPSGIISGSLLSIFSAPVRRCWDSCGHNNIGLLDRKLSGGIGTPAGRRTLGYWHLRPTEDDIIPVVTTTLERLAWEQDVCESQHLATQLHLPLQPLVTDLGQPLRTHSAIGADIPPGAAWMIRRGDNSNWCTPSKGIARCWHHLLCQGSPGGCQGQEPTPSDIGWRYRGSPAPLGPYSAHSSTGAVPAIDGAFAWPYPRNSHPDHQFICLREGLGAVRTTVVLNKGGGTVHGSVLRVQFILQLEELPDEGGHVNAILLILPTPDPLLRVGLQAHDLVPALRVVFSLAGVEETGYTPTRTLAIHTGDSLDEGFSNCEARGDFRKVPAFTCKESKKQFWKTILSTPDRDSNLDLSVIGNLVYCNSSTLDLVATEKYLSTGYTSPHRRGRIAERALLRSFAVLCGPCSHLPSEINVRELSNFVFMSHMYFRQLNNDNIISSDMTAGLETYRVNKGLLGHRTREQTSDDMFLPVFLLMLPRAVISKVTSFTCLGRILGTHSAHSNHFYLGQNNSDHREKHI</sequence>
<dbReference type="AlphaFoldDB" id="A0A7R8VLB4"/>
<protein>
    <submittedName>
        <fullName evidence="2">Uncharacterized protein</fullName>
    </submittedName>
</protein>
<evidence type="ECO:0000256" key="1">
    <source>
        <dbReference type="SAM" id="MobiDB-lite"/>
    </source>
</evidence>
<proteinExistence type="predicted"/>
<name>A0A7R8VLB4_TIMDO</name>
<feature type="region of interest" description="Disordered" evidence="1">
    <location>
        <begin position="169"/>
        <end position="193"/>
    </location>
</feature>
<evidence type="ECO:0000313" key="2">
    <source>
        <dbReference type="EMBL" id="CAD7198975.1"/>
    </source>
</evidence>